<keyword evidence="1" id="KW-0304">Gas vesicle</keyword>
<dbReference type="RefSeq" id="WP_345704075.1">
    <property type="nucleotide sequence ID" value="NZ_BAABKV010000001.1"/>
</dbReference>
<keyword evidence="5" id="KW-1185">Reference proteome</keyword>
<dbReference type="Pfam" id="PF06386">
    <property type="entry name" value="GvpL_GvpF"/>
    <property type="match status" value="1"/>
</dbReference>
<protein>
    <submittedName>
        <fullName evidence="4">GvpL/GvpF family gas vesicle protein</fullName>
    </submittedName>
</protein>
<organism evidence="4 5">
    <name type="scientific">Kitasatospora paranensis</name>
    <dbReference type="NCBI Taxonomy" id="258053"/>
    <lineage>
        <taxon>Bacteria</taxon>
        <taxon>Bacillati</taxon>
        <taxon>Actinomycetota</taxon>
        <taxon>Actinomycetes</taxon>
        <taxon>Kitasatosporales</taxon>
        <taxon>Streptomycetaceae</taxon>
        <taxon>Kitasatospora</taxon>
    </lineage>
</organism>
<evidence type="ECO:0000256" key="3">
    <source>
        <dbReference type="ARBA" id="ARBA00035643"/>
    </source>
</evidence>
<dbReference type="Proteomes" id="UP001596435">
    <property type="component" value="Unassembled WGS sequence"/>
</dbReference>
<dbReference type="InterPro" id="IPR009430">
    <property type="entry name" value="GvpL/GvpF"/>
</dbReference>
<evidence type="ECO:0000256" key="2">
    <source>
        <dbReference type="ARBA" id="ARBA00035108"/>
    </source>
</evidence>
<reference evidence="5" key="1">
    <citation type="journal article" date="2019" name="Int. J. Syst. Evol. Microbiol.">
        <title>The Global Catalogue of Microorganisms (GCM) 10K type strain sequencing project: providing services to taxonomists for standard genome sequencing and annotation.</title>
        <authorList>
            <consortium name="The Broad Institute Genomics Platform"/>
            <consortium name="The Broad Institute Genome Sequencing Center for Infectious Disease"/>
            <person name="Wu L."/>
            <person name="Ma J."/>
        </authorList>
    </citation>
    <scope>NUCLEOTIDE SEQUENCE [LARGE SCALE GENOMIC DNA]</scope>
    <source>
        <strain evidence="5">CGMCC 1.12859</strain>
    </source>
</reference>
<gene>
    <name evidence="4" type="ORF">ACFQMG_35370</name>
</gene>
<comment type="similarity">
    <text evidence="3">Belongs to the gas vesicle GvpF/GvpL family.</text>
</comment>
<comment type="caution">
    <text evidence="4">The sequence shown here is derived from an EMBL/GenBank/DDBJ whole genome shotgun (WGS) entry which is preliminary data.</text>
</comment>
<evidence type="ECO:0000313" key="5">
    <source>
        <dbReference type="Proteomes" id="UP001596435"/>
    </source>
</evidence>
<comment type="subcellular location">
    <subcellularLocation>
        <location evidence="2">Gas vesicle</location>
    </subcellularLocation>
</comment>
<accession>A0ABW2GA75</accession>
<dbReference type="EMBL" id="JBHTAJ010000123">
    <property type="protein sequence ID" value="MFC7184840.1"/>
    <property type="molecule type" value="Genomic_DNA"/>
</dbReference>
<proteinExistence type="inferred from homology"/>
<evidence type="ECO:0000256" key="1">
    <source>
        <dbReference type="ARBA" id="ARBA00022987"/>
    </source>
</evidence>
<dbReference type="PANTHER" id="PTHR36852">
    <property type="entry name" value="PROTEIN GVPL 2"/>
    <property type="match status" value="1"/>
</dbReference>
<dbReference type="PANTHER" id="PTHR36852:SF1">
    <property type="entry name" value="PROTEIN GVPL 2"/>
    <property type="match status" value="1"/>
</dbReference>
<name>A0ABW2GA75_9ACTN</name>
<evidence type="ECO:0000313" key="4">
    <source>
        <dbReference type="EMBL" id="MFC7184840.1"/>
    </source>
</evidence>
<sequence length="267" mass="28380">MTSTLSYTYAVARPTPDLAEALTRTAGVARAPVHLVHAAGNRDVAAVVSPVGADDFGQEALRRHLEDLDWLEAVARAHHGVVEIAAARTTVLPLRLATVHLDDGRVRQILDDRHDELAAQLDRIAHQQEWGVKLYLAPAADPPPPPADPDLTPGRAYLRGRRARRLTQEDARRAAGTAAARIEAVAGSHATALTRHPVQQGQLATGPGDNILNVSCLVPVAHADAFRDALAHTVDDLPAVRIDITGPWAPYSFAAAPGSAEPGPELP</sequence>